<evidence type="ECO:0000313" key="1">
    <source>
        <dbReference type="EMBL" id="CAK58673.1"/>
    </source>
</evidence>
<keyword evidence="2" id="KW-1185">Reference proteome</keyword>
<dbReference type="GeneID" id="5011847"/>
<dbReference type="HOGENOM" id="CLU_057961_0_0_1"/>
<name>A0BJF6_PARTE</name>
<proteinExistence type="predicted"/>
<accession>A0BJF6</accession>
<dbReference type="OMA" id="CENDAQT"/>
<protein>
    <submittedName>
        <fullName evidence="1">Uncharacterized protein</fullName>
    </submittedName>
</protein>
<dbReference type="InParanoid" id="A0BJF6"/>
<dbReference type="OrthoDB" id="318858at2759"/>
<dbReference type="AlphaFoldDB" id="A0BJF6"/>
<dbReference type="KEGG" id="ptm:GSPATT00029300001"/>
<dbReference type="Proteomes" id="UP000000600">
    <property type="component" value="Unassembled WGS sequence"/>
</dbReference>
<dbReference type="EMBL" id="CT867998">
    <property type="protein sequence ID" value="CAK58673.1"/>
    <property type="molecule type" value="Genomic_DNA"/>
</dbReference>
<gene>
    <name evidence="1" type="ORF">GSPATT00029300001</name>
</gene>
<organism evidence="1 2">
    <name type="scientific">Paramecium tetraurelia</name>
    <dbReference type="NCBI Taxonomy" id="5888"/>
    <lineage>
        <taxon>Eukaryota</taxon>
        <taxon>Sar</taxon>
        <taxon>Alveolata</taxon>
        <taxon>Ciliophora</taxon>
        <taxon>Intramacronucleata</taxon>
        <taxon>Oligohymenophorea</taxon>
        <taxon>Peniculida</taxon>
        <taxon>Parameciidae</taxon>
        <taxon>Paramecium</taxon>
    </lineage>
</organism>
<dbReference type="RefSeq" id="XP_001426071.1">
    <property type="nucleotide sequence ID" value="XM_001426034.1"/>
</dbReference>
<evidence type="ECO:0000313" key="2">
    <source>
        <dbReference type="Proteomes" id="UP000000600"/>
    </source>
</evidence>
<reference evidence="1 2" key="1">
    <citation type="journal article" date="2006" name="Nature">
        <title>Global trends of whole-genome duplications revealed by the ciliate Paramecium tetraurelia.</title>
        <authorList>
            <consortium name="Genoscope"/>
            <person name="Aury J.-M."/>
            <person name="Jaillon O."/>
            <person name="Duret L."/>
            <person name="Noel B."/>
            <person name="Jubin C."/>
            <person name="Porcel B.M."/>
            <person name="Segurens B."/>
            <person name="Daubin V."/>
            <person name="Anthouard V."/>
            <person name="Aiach N."/>
            <person name="Arnaiz O."/>
            <person name="Billaut A."/>
            <person name="Beisson J."/>
            <person name="Blanc I."/>
            <person name="Bouhouche K."/>
            <person name="Camara F."/>
            <person name="Duharcourt S."/>
            <person name="Guigo R."/>
            <person name="Gogendeau D."/>
            <person name="Katinka M."/>
            <person name="Keller A.-M."/>
            <person name="Kissmehl R."/>
            <person name="Klotz C."/>
            <person name="Koll F."/>
            <person name="Le Moue A."/>
            <person name="Lepere C."/>
            <person name="Malinsky S."/>
            <person name="Nowacki M."/>
            <person name="Nowak J.K."/>
            <person name="Plattner H."/>
            <person name="Poulain J."/>
            <person name="Ruiz F."/>
            <person name="Serrano V."/>
            <person name="Zagulski M."/>
            <person name="Dessen P."/>
            <person name="Betermier M."/>
            <person name="Weissenbach J."/>
            <person name="Scarpelli C."/>
            <person name="Schachter V."/>
            <person name="Sperling L."/>
            <person name="Meyer E."/>
            <person name="Cohen J."/>
            <person name="Wincker P."/>
        </authorList>
    </citation>
    <scope>NUCLEOTIDE SEQUENCE [LARGE SCALE GENOMIC DNA]</scope>
    <source>
        <strain evidence="1 2">Stock d4-2</strain>
    </source>
</reference>
<sequence length="399" mass="47464">MLKFCYQSQEVYTFENYDNLMNSLSLDDFQSGKFDSPNNMITFNINHSRCIRLSDLLFYIQIDFVRIQFGQLLHLILSILKKVELIESQGLEHEYLDINRIWLYFKEESQYPGLIYQILHYSIHFTGYSCPLKYVFGVKQKASIQIQEIICQIINSCSNRIKQQKNKDKNKQICEEILEQIYALCKTNSSIPVIILYLENTICFYKEDKYIENKLVQLLNLDDTDIEPERQKVIGEVNNIIKQIIEIGNTYGQVCVELLLQDAITKITQNLSNFSFNRQSYETYAQNKFKQLQDQEQDLQILVEQQTKNLIIYFIQQYEKDFKFEIDEEEIIQLQQYIVKSILQSPQVRHYYNTYQYQKDSQINNYIFSAIGKIQQQIIKDGVESIFMYKILLLINDLI</sequence>